<comment type="caution">
    <text evidence="3">The sequence shown here is derived from an EMBL/GenBank/DDBJ whole genome shotgun (WGS) entry which is preliminary data.</text>
</comment>
<sequence>MQFLRTLFWVVLAVLLALFCYNNWSVVPVNLWSGLILETKLPVLLVVAFLAGLVPMLILHRATRWRLRRKLDVSERSVLELRAAAAAPNPPEPTDPAMSSPLPPVSPL</sequence>
<gene>
    <name evidence="3" type="ORF">DI623_04060</name>
</gene>
<dbReference type="Proteomes" id="UP000249066">
    <property type="component" value="Unassembled WGS sequence"/>
</dbReference>
<feature type="transmembrane region" description="Helical" evidence="2">
    <location>
        <begin position="41"/>
        <end position="60"/>
    </location>
</feature>
<reference evidence="3 4" key="1">
    <citation type="submission" date="2017-08" db="EMBL/GenBank/DDBJ databases">
        <title>Infants hospitalized years apart are colonized by the same room-sourced microbial strains.</title>
        <authorList>
            <person name="Brooks B."/>
            <person name="Olm M.R."/>
            <person name="Firek B.A."/>
            <person name="Baker R."/>
            <person name="Thomas B.C."/>
            <person name="Morowitz M.J."/>
            <person name="Banfield J.F."/>
        </authorList>
    </citation>
    <scope>NUCLEOTIDE SEQUENCE [LARGE SCALE GENOMIC DNA]</scope>
    <source>
        <strain evidence="3">S2_018_000_R2_101</strain>
    </source>
</reference>
<evidence type="ECO:0000313" key="4">
    <source>
        <dbReference type="Proteomes" id="UP000249066"/>
    </source>
</evidence>
<name>A0A2W5A9I3_9SPHN</name>
<dbReference type="EMBL" id="QFNN01000013">
    <property type="protein sequence ID" value="PZO91184.1"/>
    <property type="molecule type" value="Genomic_DNA"/>
</dbReference>
<keyword evidence="2" id="KW-0472">Membrane</keyword>
<feature type="region of interest" description="Disordered" evidence="1">
    <location>
        <begin position="85"/>
        <end position="108"/>
    </location>
</feature>
<dbReference type="AlphaFoldDB" id="A0A2W5A9I3"/>
<evidence type="ECO:0000313" key="3">
    <source>
        <dbReference type="EMBL" id="PZO91184.1"/>
    </source>
</evidence>
<keyword evidence="2" id="KW-1133">Transmembrane helix</keyword>
<accession>A0A2W5A9I3</accession>
<evidence type="ECO:0000256" key="2">
    <source>
        <dbReference type="SAM" id="Phobius"/>
    </source>
</evidence>
<evidence type="ECO:0008006" key="5">
    <source>
        <dbReference type="Google" id="ProtNLM"/>
    </source>
</evidence>
<protein>
    <recommendedName>
        <fullName evidence="5">DUF1049 domain-containing protein</fullName>
    </recommendedName>
</protein>
<proteinExistence type="predicted"/>
<evidence type="ECO:0000256" key="1">
    <source>
        <dbReference type="SAM" id="MobiDB-lite"/>
    </source>
</evidence>
<keyword evidence="2" id="KW-0812">Transmembrane</keyword>
<organism evidence="3 4">
    <name type="scientific">Sphingomonas sanxanigenens</name>
    <dbReference type="NCBI Taxonomy" id="397260"/>
    <lineage>
        <taxon>Bacteria</taxon>
        <taxon>Pseudomonadati</taxon>
        <taxon>Pseudomonadota</taxon>
        <taxon>Alphaproteobacteria</taxon>
        <taxon>Sphingomonadales</taxon>
        <taxon>Sphingomonadaceae</taxon>
        <taxon>Sphingomonas</taxon>
    </lineage>
</organism>